<gene>
    <name evidence="11" type="ORF">ACFQRG_20355</name>
</gene>
<comment type="caution">
    <text evidence="11">The sequence shown here is derived from an EMBL/GenBank/DDBJ whole genome shotgun (WGS) entry which is preliminary data.</text>
</comment>
<feature type="domain" description="Spore germination GerAC-like C-terminal" evidence="9">
    <location>
        <begin position="211"/>
        <end position="370"/>
    </location>
</feature>
<dbReference type="Proteomes" id="UP001596505">
    <property type="component" value="Unassembled WGS sequence"/>
</dbReference>
<evidence type="ECO:0000256" key="6">
    <source>
        <dbReference type="ARBA" id="ARBA00023139"/>
    </source>
</evidence>
<dbReference type="InterPro" id="IPR038501">
    <property type="entry name" value="Spore_GerAC_C_sf"/>
</dbReference>
<proteinExistence type="inferred from homology"/>
<evidence type="ECO:0000259" key="10">
    <source>
        <dbReference type="Pfam" id="PF25198"/>
    </source>
</evidence>
<comment type="similarity">
    <text evidence="2">Belongs to the GerABKC lipoprotein family.</text>
</comment>
<dbReference type="InterPro" id="IPR008844">
    <property type="entry name" value="Spore_GerAC-like"/>
</dbReference>
<evidence type="ECO:0000256" key="3">
    <source>
        <dbReference type="ARBA" id="ARBA00022544"/>
    </source>
</evidence>
<keyword evidence="6" id="KW-0564">Palmitate</keyword>
<dbReference type="Pfam" id="PF05504">
    <property type="entry name" value="Spore_GerAC"/>
    <property type="match status" value="1"/>
</dbReference>
<keyword evidence="3" id="KW-0309">Germination</keyword>
<evidence type="ECO:0000256" key="4">
    <source>
        <dbReference type="ARBA" id="ARBA00022729"/>
    </source>
</evidence>
<evidence type="ECO:0000256" key="8">
    <source>
        <dbReference type="SAM" id="SignalP"/>
    </source>
</evidence>
<feature type="domain" description="Spore germination protein N-terminal" evidence="10">
    <location>
        <begin position="29"/>
        <end position="202"/>
    </location>
</feature>
<name>A0ABW2Q5C5_9BACL</name>
<evidence type="ECO:0000256" key="2">
    <source>
        <dbReference type="ARBA" id="ARBA00007886"/>
    </source>
</evidence>
<dbReference type="RefSeq" id="WP_380969633.1">
    <property type="nucleotide sequence ID" value="NZ_JBHTCO010000044.1"/>
</dbReference>
<evidence type="ECO:0000256" key="5">
    <source>
        <dbReference type="ARBA" id="ARBA00023136"/>
    </source>
</evidence>
<dbReference type="NCBIfam" id="TIGR02887">
    <property type="entry name" value="spore_ger_x_C"/>
    <property type="match status" value="1"/>
</dbReference>
<dbReference type="Pfam" id="PF25198">
    <property type="entry name" value="Spore_GerAC_N"/>
    <property type="match status" value="1"/>
</dbReference>
<feature type="signal peptide" evidence="8">
    <location>
        <begin position="1"/>
        <end position="21"/>
    </location>
</feature>
<protein>
    <submittedName>
        <fullName evidence="11">Ger(X)C family spore germination protein</fullName>
    </submittedName>
</protein>
<keyword evidence="7" id="KW-0449">Lipoprotein</keyword>
<comment type="subcellular location">
    <subcellularLocation>
        <location evidence="1">Membrane</location>
        <topology evidence="1">Lipid-anchor</topology>
    </subcellularLocation>
</comment>
<accession>A0ABW2Q5C5</accession>
<feature type="chain" id="PRO_5045771894" evidence="8">
    <location>
        <begin position="22"/>
        <end position="373"/>
    </location>
</feature>
<evidence type="ECO:0000313" key="11">
    <source>
        <dbReference type="EMBL" id="MFC7395265.1"/>
    </source>
</evidence>
<dbReference type="PANTHER" id="PTHR35789">
    <property type="entry name" value="SPORE GERMINATION PROTEIN B3"/>
    <property type="match status" value="1"/>
</dbReference>
<keyword evidence="12" id="KW-1185">Reference proteome</keyword>
<keyword evidence="4 8" id="KW-0732">Signal</keyword>
<dbReference type="Gene3D" id="3.30.300.210">
    <property type="entry name" value="Nutrient germinant receptor protein C, domain 3"/>
    <property type="match status" value="1"/>
</dbReference>
<evidence type="ECO:0000256" key="1">
    <source>
        <dbReference type="ARBA" id="ARBA00004635"/>
    </source>
</evidence>
<evidence type="ECO:0000259" key="9">
    <source>
        <dbReference type="Pfam" id="PF05504"/>
    </source>
</evidence>
<sequence>MKNIKKRMKALLILLFCTVLTGCLPTDIVDDIYTVQTIGFDYAGNHEILGTVVAPIYAQSQGGGSQQGGAQQGPSTTDTFSTVSHTDKEVVEKLQTESEQKIKLGKLTVALINDALAKKGIEKYLDYFNRNPDIGRDVYVAIVDGSTRRLLNGQYASNPDVSRYLFDLIQQNIEENFPNTNLHEYFYEYYGKGINAFLPVLKKHKDHIEMEGIGLIKNNRYIGLLPFKYVFIFKMLREPFNQGTYALNLSPHKFVTVKNIGSKVKYKVKDGNSRQPKIWINVKLNGVITEASVQGNPQKYINTVSSTLEKDLKNKGTKVIKLLQRKNTDPLGLGDQVRSYTYNWNEKQWYKHYPHAKIKLNVDVNITQTGIVD</sequence>
<dbReference type="PANTHER" id="PTHR35789:SF1">
    <property type="entry name" value="SPORE GERMINATION PROTEIN B3"/>
    <property type="match status" value="1"/>
</dbReference>
<evidence type="ECO:0000313" key="12">
    <source>
        <dbReference type="Proteomes" id="UP001596505"/>
    </source>
</evidence>
<dbReference type="InterPro" id="IPR057336">
    <property type="entry name" value="GerAC_N"/>
</dbReference>
<reference evidence="12" key="1">
    <citation type="journal article" date="2019" name="Int. J. Syst. Evol. Microbiol.">
        <title>The Global Catalogue of Microorganisms (GCM) 10K type strain sequencing project: providing services to taxonomists for standard genome sequencing and annotation.</title>
        <authorList>
            <consortium name="The Broad Institute Genomics Platform"/>
            <consortium name="The Broad Institute Genome Sequencing Center for Infectious Disease"/>
            <person name="Wu L."/>
            <person name="Ma J."/>
        </authorList>
    </citation>
    <scope>NUCLEOTIDE SEQUENCE [LARGE SCALE GENOMIC DNA]</scope>
    <source>
        <strain evidence="12">CGMCC 1.16305</strain>
    </source>
</reference>
<evidence type="ECO:0000256" key="7">
    <source>
        <dbReference type="ARBA" id="ARBA00023288"/>
    </source>
</evidence>
<organism evidence="11 12">
    <name type="scientific">Scopulibacillus cellulosilyticus</name>
    <dbReference type="NCBI Taxonomy" id="2665665"/>
    <lineage>
        <taxon>Bacteria</taxon>
        <taxon>Bacillati</taxon>
        <taxon>Bacillota</taxon>
        <taxon>Bacilli</taxon>
        <taxon>Bacillales</taxon>
        <taxon>Sporolactobacillaceae</taxon>
        <taxon>Scopulibacillus</taxon>
    </lineage>
</organism>
<keyword evidence="5" id="KW-0472">Membrane</keyword>
<dbReference type="InterPro" id="IPR046953">
    <property type="entry name" value="Spore_GerAC-like_C"/>
</dbReference>
<dbReference type="EMBL" id="JBHTCO010000044">
    <property type="protein sequence ID" value="MFC7395265.1"/>
    <property type="molecule type" value="Genomic_DNA"/>
</dbReference>
<dbReference type="PROSITE" id="PS51257">
    <property type="entry name" value="PROKAR_LIPOPROTEIN"/>
    <property type="match status" value="1"/>
</dbReference>